<accession>A0ABV1IMH4</accession>
<protein>
    <submittedName>
        <fullName evidence="1">Uncharacterized protein</fullName>
    </submittedName>
</protein>
<proteinExistence type="predicted"/>
<gene>
    <name evidence="1" type="ORF">AAAU72_06420</name>
</gene>
<dbReference type="EMBL" id="JBBNIB010000107">
    <property type="protein sequence ID" value="MEQ2687813.1"/>
    <property type="molecule type" value="Genomic_DNA"/>
</dbReference>
<reference evidence="1 2" key="1">
    <citation type="submission" date="2024-04" db="EMBL/GenBank/DDBJ databases">
        <title>Human intestinal bacterial collection.</title>
        <authorList>
            <person name="Pauvert C."/>
            <person name="Hitch T.C.A."/>
            <person name="Clavel T."/>
        </authorList>
    </citation>
    <scope>NUCLEOTIDE SEQUENCE [LARGE SCALE GENOMIC DNA]</scope>
    <source>
        <strain evidence="1 2">CLA-AA-H236</strain>
    </source>
</reference>
<evidence type="ECO:0000313" key="1">
    <source>
        <dbReference type="EMBL" id="MEQ2687813.1"/>
    </source>
</evidence>
<dbReference type="Proteomes" id="UP001439984">
    <property type="component" value="Unassembled WGS sequence"/>
</dbReference>
<dbReference type="RefSeq" id="WP_227624621.1">
    <property type="nucleotide sequence ID" value="NZ_JBBNIB010000107.1"/>
</dbReference>
<name>A0ABV1IMH4_9FIRM</name>
<keyword evidence="2" id="KW-1185">Reference proteome</keyword>
<organism evidence="1 2">
    <name type="scientific">Faecalibacterium longum</name>
    <dbReference type="NCBI Taxonomy" id="1851428"/>
    <lineage>
        <taxon>Bacteria</taxon>
        <taxon>Bacillati</taxon>
        <taxon>Bacillota</taxon>
        <taxon>Clostridia</taxon>
        <taxon>Eubacteriales</taxon>
        <taxon>Oscillospiraceae</taxon>
        <taxon>Faecalibacterium</taxon>
    </lineage>
</organism>
<comment type="caution">
    <text evidence="1">The sequence shown here is derived from an EMBL/GenBank/DDBJ whole genome shotgun (WGS) entry which is preliminary data.</text>
</comment>
<evidence type="ECO:0000313" key="2">
    <source>
        <dbReference type="Proteomes" id="UP001439984"/>
    </source>
</evidence>
<sequence length="60" mass="6832">MNFPEEQLGRVGQKFSDIGRKIEHIKTLDLVSCVAEVEQLCGEIQAATEEMRHILALMKF</sequence>